<evidence type="ECO:0000313" key="12">
    <source>
        <dbReference type="EMBL" id="PPK54311.1"/>
    </source>
</evidence>
<evidence type="ECO:0000256" key="9">
    <source>
        <dbReference type="ARBA" id="ARBA00023186"/>
    </source>
</evidence>
<evidence type="ECO:0000256" key="5">
    <source>
        <dbReference type="ARBA" id="ARBA00022448"/>
    </source>
</evidence>
<evidence type="ECO:0000256" key="1">
    <source>
        <dbReference type="ARBA" id="ARBA00004418"/>
    </source>
</evidence>
<dbReference type="GO" id="GO:0042953">
    <property type="term" value="P:lipoprotein transport"/>
    <property type="evidence" value="ECO:0007669"/>
    <property type="project" value="InterPro"/>
</dbReference>
<evidence type="ECO:0000313" key="14">
    <source>
        <dbReference type="Proteomes" id="UP000239648"/>
    </source>
</evidence>
<accession>A0A2S6G5E8</accession>
<dbReference type="Pfam" id="PF03548">
    <property type="entry name" value="LolA"/>
    <property type="match status" value="1"/>
</dbReference>
<evidence type="ECO:0000256" key="8">
    <source>
        <dbReference type="ARBA" id="ARBA00022927"/>
    </source>
</evidence>
<dbReference type="GO" id="GO:0030288">
    <property type="term" value="C:outer membrane-bounded periplasmic space"/>
    <property type="evidence" value="ECO:0007669"/>
    <property type="project" value="TreeGrafter"/>
</dbReference>
<comment type="caution">
    <text evidence="12">The sequence shown here is derived from an EMBL/GenBank/DDBJ whole genome shotgun (WGS) entry which is preliminary data.</text>
</comment>
<keyword evidence="14" id="KW-1185">Reference proteome</keyword>
<proteinExistence type="inferred from homology"/>
<feature type="chain" id="PRO_5015789922" description="Outer-membrane lipoprotein carrier protein" evidence="10">
    <location>
        <begin position="23"/>
        <end position="216"/>
    </location>
</feature>
<dbReference type="PANTHER" id="PTHR35869:SF1">
    <property type="entry name" value="OUTER-MEMBRANE LIPOPROTEIN CARRIER PROTEIN"/>
    <property type="match status" value="1"/>
</dbReference>
<dbReference type="Proteomes" id="UP000239648">
    <property type="component" value="Unassembled WGS sequence"/>
</dbReference>
<evidence type="ECO:0000256" key="7">
    <source>
        <dbReference type="ARBA" id="ARBA00022764"/>
    </source>
</evidence>
<dbReference type="HAMAP" id="MF_00240">
    <property type="entry name" value="LolA"/>
    <property type="match status" value="1"/>
</dbReference>
<keyword evidence="7 10" id="KW-0574">Periplasm</keyword>
<keyword evidence="8 10" id="KW-0653">Protein transport</keyword>
<name>A0A2S6G5E8_9GAMM</name>
<reference evidence="11 14" key="1">
    <citation type="submission" date="2018-02" db="EMBL/GenBank/DDBJ databases">
        <title>Deep subsurface shale carbon reservoir microbial communities from Ohio and West Virginia, USA.</title>
        <authorList>
            <person name="Wrighton K."/>
        </authorList>
    </citation>
    <scope>NUCLEOTIDE SEQUENCE [LARGE SCALE GENOMIC DNA]</scope>
    <source>
        <strain evidence="11 14">UTICA-S1B6</strain>
    </source>
</reference>
<dbReference type="EMBL" id="PTIT01000017">
    <property type="protein sequence ID" value="PPK51010.1"/>
    <property type="molecule type" value="Genomic_DNA"/>
</dbReference>
<dbReference type="InterPro" id="IPR029046">
    <property type="entry name" value="LolA/LolB/LppX"/>
</dbReference>
<feature type="signal peptide" evidence="10">
    <location>
        <begin position="1"/>
        <end position="22"/>
    </location>
</feature>
<reference evidence="12 13" key="2">
    <citation type="submission" date="2018-02" db="EMBL/GenBank/DDBJ databases">
        <title>Subsurface microbial communities from deep shales in Ohio and West Virginia, USA.</title>
        <authorList>
            <person name="Wrighton K."/>
        </authorList>
    </citation>
    <scope>NUCLEOTIDE SEQUENCE [LARGE SCALE GENOMIC DNA]</scope>
    <source>
        <strain evidence="12 13">UTICA-S1B9</strain>
    </source>
</reference>
<evidence type="ECO:0000256" key="10">
    <source>
        <dbReference type="HAMAP-Rule" id="MF_00240"/>
    </source>
</evidence>
<comment type="similarity">
    <text evidence="2 10">Belongs to the LolA family.</text>
</comment>
<evidence type="ECO:0000256" key="4">
    <source>
        <dbReference type="ARBA" id="ARBA00014035"/>
    </source>
</evidence>
<evidence type="ECO:0000313" key="11">
    <source>
        <dbReference type="EMBL" id="PPK51010.1"/>
    </source>
</evidence>
<comment type="subunit">
    <text evidence="3 10">Monomer.</text>
</comment>
<evidence type="ECO:0000256" key="2">
    <source>
        <dbReference type="ARBA" id="ARBA00007615"/>
    </source>
</evidence>
<evidence type="ECO:0000313" key="13">
    <source>
        <dbReference type="Proteomes" id="UP000239446"/>
    </source>
</evidence>
<dbReference type="InterPro" id="IPR018323">
    <property type="entry name" value="OM_lipoprot_carrier_LolA_Pbac"/>
</dbReference>
<dbReference type="SUPFAM" id="SSF89392">
    <property type="entry name" value="Prokaryotic lipoproteins and lipoprotein localization factors"/>
    <property type="match status" value="1"/>
</dbReference>
<keyword evidence="12" id="KW-0449">Lipoprotein</keyword>
<comment type="function">
    <text evidence="10">Participates in the translocation of lipoproteins from the inner membrane to the outer membrane. Only forms a complex with a lipoprotein if the residue after the N-terminal Cys is not an aspartate (The Asp acts as a targeting signal to indicate that the lipoprotein should stay in the inner membrane).</text>
</comment>
<gene>
    <name evidence="10" type="primary">lolA</name>
    <name evidence="12" type="ORF">B0H24_101636</name>
    <name evidence="11" type="ORF">BY455_11736</name>
</gene>
<comment type="subcellular location">
    <subcellularLocation>
        <location evidence="1 10">Periplasm</location>
    </subcellularLocation>
</comment>
<dbReference type="Gene3D" id="2.50.20.10">
    <property type="entry name" value="Lipoprotein localisation LolA/LolB/LppX"/>
    <property type="match status" value="1"/>
</dbReference>
<dbReference type="OrthoDB" id="9787361at2"/>
<dbReference type="AlphaFoldDB" id="A0A2S6G5E8"/>
<dbReference type="Proteomes" id="UP000239446">
    <property type="component" value="Unassembled WGS sequence"/>
</dbReference>
<evidence type="ECO:0000256" key="3">
    <source>
        <dbReference type="ARBA" id="ARBA00011245"/>
    </source>
</evidence>
<keyword evidence="5 10" id="KW-0813">Transport</keyword>
<dbReference type="GO" id="GO:0044874">
    <property type="term" value="P:lipoprotein localization to outer membrane"/>
    <property type="evidence" value="ECO:0007669"/>
    <property type="project" value="UniProtKB-UniRule"/>
</dbReference>
<dbReference type="PANTHER" id="PTHR35869">
    <property type="entry name" value="OUTER-MEMBRANE LIPOPROTEIN CARRIER PROTEIN"/>
    <property type="match status" value="1"/>
</dbReference>
<keyword evidence="6 10" id="KW-0732">Signal</keyword>
<protein>
    <recommendedName>
        <fullName evidence="4 10">Outer-membrane lipoprotein carrier protein</fullName>
    </recommendedName>
</protein>
<keyword evidence="9 10" id="KW-0143">Chaperone</keyword>
<dbReference type="InterPro" id="IPR004564">
    <property type="entry name" value="OM_lipoprot_carrier_LolA-like"/>
</dbReference>
<sequence length="216" mass="23957" precursor="true">MIRFFSVALAVILSFSAPLASAEAGEASRAAAEQLAGMLRDYQSYQADFIQIVVNESGTQVQETHGRLMAKRPGLFYWETSKPLPQFIVSDGDTVEVYDPDLEQVTIHNLDDRVQTTPALLLSGEVANLNDSYEVYERGVGTRVQEFKLVPRAPDSLFVSLRLSFENGVLQEMRMQDSLGQLSILSFDDIVLNESIEQGAFDLDYPEGVDIIRDAG</sequence>
<dbReference type="NCBIfam" id="TIGR00547">
    <property type="entry name" value="lolA"/>
    <property type="match status" value="1"/>
</dbReference>
<dbReference type="EMBL" id="PTIU01000016">
    <property type="protein sequence ID" value="PPK54311.1"/>
    <property type="molecule type" value="Genomic_DNA"/>
</dbReference>
<organism evidence="12 13">
    <name type="scientific">Marinobacter persicus</name>
    <dbReference type="NCBI Taxonomy" id="930118"/>
    <lineage>
        <taxon>Bacteria</taxon>
        <taxon>Pseudomonadati</taxon>
        <taxon>Pseudomonadota</taxon>
        <taxon>Gammaproteobacteria</taxon>
        <taxon>Pseudomonadales</taxon>
        <taxon>Marinobacteraceae</taxon>
        <taxon>Marinobacter</taxon>
    </lineage>
</organism>
<evidence type="ECO:0000256" key="6">
    <source>
        <dbReference type="ARBA" id="ARBA00022729"/>
    </source>
</evidence>
<dbReference type="CDD" id="cd16325">
    <property type="entry name" value="LolA"/>
    <property type="match status" value="1"/>
</dbReference>
<dbReference type="RefSeq" id="WP_104416487.1">
    <property type="nucleotide sequence ID" value="NZ_PTIT01000017.1"/>
</dbReference>